<reference evidence="3 6" key="1">
    <citation type="submission" date="2015-09" db="EMBL/GenBank/DDBJ databases">
        <authorList>
            <consortium name="Pathogen Informatics"/>
        </authorList>
    </citation>
    <scope>NUCLEOTIDE SEQUENCE [LARGE SCALE GENOMIC DNA]</scope>
    <source>
        <strain evidence="3 6">2789STDY5834939</strain>
    </source>
</reference>
<dbReference type="InterPro" id="IPR008207">
    <property type="entry name" value="Sig_transdc_His_kin_Hpt_dom"/>
</dbReference>
<evidence type="ECO:0000313" key="5">
    <source>
        <dbReference type="EMBL" id="RGE65947.1"/>
    </source>
</evidence>
<dbReference type="Gene3D" id="1.20.120.160">
    <property type="entry name" value="HPT domain"/>
    <property type="match status" value="1"/>
</dbReference>
<evidence type="ECO:0000313" key="7">
    <source>
        <dbReference type="Proteomes" id="UP000196386"/>
    </source>
</evidence>
<evidence type="ECO:0000313" key="3">
    <source>
        <dbReference type="EMBL" id="CUQ02467.1"/>
    </source>
</evidence>
<reference evidence="5 8" key="4">
    <citation type="submission" date="2018-08" db="EMBL/GenBank/DDBJ databases">
        <title>A genome reference for cultivated species of the human gut microbiota.</title>
        <authorList>
            <person name="Zou Y."/>
            <person name="Xue W."/>
            <person name="Luo G."/>
        </authorList>
    </citation>
    <scope>NUCLEOTIDE SEQUENCE [LARGE SCALE GENOMIC DNA]</scope>
    <source>
        <strain evidence="5 8">TF05-12AC</strain>
    </source>
</reference>
<dbReference type="GeneID" id="72463411"/>
<dbReference type="SUPFAM" id="SSF47226">
    <property type="entry name" value="Histidine-containing phosphotransfer domain, HPT domain"/>
    <property type="match status" value="1"/>
</dbReference>
<dbReference type="EMBL" id="NFKP01000001">
    <property type="protein sequence ID" value="OUP71549.1"/>
    <property type="molecule type" value="Genomic_DNA"/>
</dbReference>
<dbReference type="Proteomes" id="UP000260828">
    <property type="component" value="Unassembled WGS sequence"/>
</dbReference>
<dbReference type="EMBL" id="QVME01000010">
    <property type="protein sequence ID" value="RGE65947.1"/>
    <property type="molecule type" value="Genomic_DNA"/>
</dbReference>
<dbReference type="RefSeq" id="WP_006876952.1">
    <property type="nucleotide sequence ID" value="NZ_CABIWA010000004.1"/>
</dbReference>
<dbReference type="InterPro" id="IPR036641">
    <property type="entry name" value="HPT_dom_sf"/>
</dbReference>
<dbReference type="GO" id="GO:0000160">
    <property type="term" value="P:phosphorelay signal transduction system"/>
    <property type="evidence" value="ECO:0007669"/>
    <property type="project" value="InterPro"/>
</dbReference>
<reference evidence="7" key="2">
    <citation type="submission" date="2017-04" db="EMBL/GenBank/DDBJ databases">
        <title>Function of individual gut microbiota members based on whole genome sequencing of pure cultures obtained from chicken caecum.</title>
        <authorList>
            <person name="Medvecky M."/>
            <person name="Cejkova D."/>
            <person name="Polansky O."/>
            <person name="Karasova D."/>
            <person name="Kubasova T."/>
            <person name="Cizek A."/>
            <person name="Rychlik I."/>
        </authorList>
    </citation>
    <scope>NUCLEOTIDE SEQUENCE [LARGE SCALE GENOMIC DNA]</scope>
    <source>
        <strain evidence="7">An175</strain>
    </source>
</reference>
<protein>
    <submittedName>
        <fullName evidence="3 5">Hpt domain</fullName>
    </submittedName>
    <submittedName>
        <fullName evidence="4">Phosphorelay protein</fullName>
    </submittedName>
</protein>
<dbReference type="Proteomes" id="UP000196386">
    <property type="component" value="Unassembled WGS sequence"/>
</dbReference>
<evidence type="ECO:0000313" key="4">
    <source>
        <dbReference type="EMBL" id="OUP71549.1"/>
    </source>
</evidence>
<feature type="modified residue" description="Phosphohistidine" evidence="1">
    <location>
        <position position="61"/>
    </location>
</feature>
<sequence>MEFGQLLRDIGVDEKATLERFGGMSELLKKFILKFPEDPTYGRLVNVIENGVLEDVEREVHTLKGLTANLGISGLNQICSECLDYLRQRKTTLLPELYLRIQEEYDRVVELISEYHS</sequence>
<proteinExistence type="predicted"/>
<organism evidence="3 6">
    <name type="scientific">Anaerotruncus colihominis</name>
    <dbReference type="NCBI Taxonomy" id="169435"/>
    <lineage>
        <taxon>Bacteria</taxon>
        <taxon>Bacillati</taxon>
        <taxon>Bacillota</taxon>
        <taxon>Clostridia</taxon>
        <taxon>Eubacteriales</taxon>
        <taxon>Oscillospiraceae</taxon>
        <taxon>Anaerotruncus</taxon>
    </lineage>
</organism>
<dbReference type="Proteomes" id="UP000095765">
    <property type="component" value="Unassembled WGS sequence"/>
</dbReference>
<evidence type="ECO:0000256" key="1">
    <source>
        <dbReference type="PROSITE-ProRule" id="PRU00110"/>
    </source>
</evidence>
<feature type="domain" description="HPt" evidence="2">
    <location>
        <begin position="20"/>
        <end position="115"/>
    </location>
</feature>
<reference evidence="4" key="3">
    <citation type="journal article" date="2018" name="BMC Genomics">
        <title>Whole genome sequencing and function prediction of 133 gut anaerobes isolated from chicken caecum in pure cultures.</title>
        <authorList>
            <person name="Medvecky M."/>
            <person name="Cejkova D."/>
            <person name="Polansky O."/>
            <person name="Karasova D."/>
            <person name="Kubasova T."/>
            <person name="Cizek A."/>
            <person name="Rychlik I."/>
        </authorList>
    </citation>
    <scope>NUCLEOTIDE SEQUENCE</scope>
    <source>
        <strain evidence="4">An175</strain>
    </source>
</reference>
<evidence type="ECO:0000313" key="6">
    <source>
        <dbReference type="Proteomes" id="UP000095765"/>
    </source>
</evidence>
<dbReference type="Pfam" id="PF01627">
    <property type="entry name" value="Hpt"/>
    <property type="match status" value="1"/>
</dbReference>
<keyword evidence="1" id="KW-0597">Phosphoprotein</keyword>
<evidence type="ECO:0000259" key="2">
    <source>
        <dbReference type="PROSITE" id="PS50894"/>
    </source>
</evidence>
<dbReference type="OrthoDB" id="1669200at2"/>
<gene>
    <name evidence="4" type="ORF">B5F11_01410</name>
    <name evidence="5" type="ORF">DXC40_15445</name>
    <name evidence="3" type="ORF">ERS852551_02809</name>
</gene>
<evidence type="ECO:0000313" key="8">
    <source>
        <dbReference type="Proteomes" id="UP000260828"/>
    </source>
</evidence>
<dbReference type="AlphaFoldDB" id="A0A174T2Z0"/>
<dbReference type="PROSITE" id="PS50894">
    <property type="entry name" value="HPT"/>
    <property type="match status" value="1"/>
</dbReference>
<name>A0A174T2Z0_9FIRM</name>
<dbReference type="EMBL" id="CZBE01000021">
    <property type="protein sequence ID" value="CUQ02467.1"/>
    <property type="molecule type" value="Genomic_DNA"/>
</dbReference>
<accession>A0A174T2Z0</accession>